<dbReference type="InterPro" id="IPR050300">
    <property type="entry name" value="GDXG_lipolytic_enzyme"/>
</dbReference>
<dbReference type="SUPFAM" id="SSF53474">
    <property type="entry name" value="alpha/beta-Hydrolases"/>
    <property type="match status" value="1"/>
</dbReference>
<dbReference type="Gene3D" id="3.40.50.1820">
    <property type="entry name" value="alpha/beta hydrolase"/>
    <property type="match status" value="1"/>
</dbReference>
<dbReference type="InterPro" id="IPR049492">
    <property type="entry name" value="BD-FAE-like_dom"/>
</dbReference>
<reference evidence="3" key="1">
    <citation type="submission" date="2023-03" db="EMBL/GenBank/DDBJ databases">
        <title>Massive genome expansion in bonnet fungi (Mycena s.s.) driven by repeated elements and novel gene families across ecological guilds.</title>
        <authorList>
            <consortium name="Lawrence Berkeley National Laboratory"/>
            <person name="Harder C.B."/>
            <person name="Miyauchi S."/>
            <person name="Viragh M."/>
            <person name="Kuo A."/>
            <person name="Thoen E."/>
            <person name="Andreopoulos B."/>
            <person name="Lu D."/>
            <person name="Skrede I."/>
            <person name="Drula E."/>
            <person name="Henrissat B."/>
            <person name="Morin E."/>
            <person name="Kohler A."/>
            <person name="Barry K."/>
            <person name="LaButti K."/>
            <person name="Morin E."/>
            <person name="Salamov A."/>
            <person name="Lipzen A."/>
            <person name="Mereny Z."/>
            <person name="Hegedus B."/>
            <person name="Baldrian P."/>
            <person name="Stursova M."/>
            <person name="Weitz H."/>
            <person name="Taylor A."/>
            <person name="Grigoriev I.V."/>
            <person name="Nagy L.G."/>
            <person name="Martin F."/>
            <person name="Kauserud H."/>
        </authorList>
    </citation>
    <scope>NUCLEOTIDE SEQUENCE</scope>
    <source>
        <strain evidence="3">CBHHK002</strain>
    </source>
</reference>
<name>A0AAD7EM97_9AGAR</name>
<accession>A0AAD7EM97</accession>
<evidence type="ECO:0000313" key="4">
    <source>
        <dbReference type="Proteomes" id="UP001218218"/>
    </source>
</evidence>
<dbReference type="PANTHER" id="PTHR48081">
    <property type="entry name" value="AB HYDROLASE SUPERFAMILY PROTEIN C4A8.06C"/>
    <property type="match status" value="1"/>
</dbReference>
<keyword evidence="1 3" id="KW-0378">Hydrolase</keyword>
<dbReference type="Pfam" id="PF20434">
    <property type="entry name" value="BD-FAE"/>
    <property type="match status" value="1"/>
</dbReference>
<comment type="caution">
    <text evidence="3">The sequence shown here is derived from an EMBL/GenBank/DDBJ whole genome shotgun (WGS) entry which is preliminary data.</text>
</comment>
<protein>
    <submittedName>
        <fullName evidence="3">Alpha/Beta hydrolase protein</fullName>
    </submittedName>
</protein>
<organism evidence="3 4">
    <name type="scientific">Mycena albidolilacea</name>
    <dbReference type="NCBI Taxonomy" id="1033008"/>
    <lineage>
        <taxon>Eukaryota</taxon>
        <taxon>Fungi</taxon>
        <taxon>Dikarya</taxon>
        <taxon>Basidiomycota</taxon>
        <taxon>Agaricomycotina</taxon>
        <taxon>Agaricomycetes</taxon>
        <taxon>Agaricomycetidae</taxon>
        <taxon>Agaricales</taxon>
        <taxon>Marasmiineae</taxon>
        <taxon>Mycenaceae</taxon>
        <taxon>Mycena</taxon>
    </lineage>
</organism>
<dbReference type="EMBL" id="JARIHO010000027">
    <property type="protein sequence ID" value="KAJ7339832.1"/>
    <property type="molecule type" value="Genomic_DNA"/>
</dbReference>
<dbReference type="InterPro" id="IPR029058">
    <property type="entry name" value="AB_hydrolase_fold"/>
</dbReference>
<keyword evidence="4" id="KW-1185">Reference proteome</keyword>
<gene>
    <name evidence="3" type="ORF">DFH08DRAFT_783398</name>
</gene>
<dbReference type="GO" id="GO:0016787">
    <property type="term" value="F:hydrolase activity"/>
    <property type="evidence" value="ECO:0007669"/>
    <property type="project" value="UniProtKB-KW"/>
</dbReference>
<proteinExistence type="predicted"/>
<sequence length="302" mass="32737">MEAVSQMKATDIMTILFPTISVFVPLLEPKREEITKARKTFKYGATDRHQLDVYTPSDTSKKHPLLFWVYGGGFVTGERTLAAPIDLAYGNIGVYFAARGFVTIVPDYRLTPGATYPGAAEDLRDALAWTVSHPDELGPTADTASAYFLAHSAGGVHALTLLLEPSVLSAAPKLRAHIKGAIIASAPSHFEPVGHDVGPRDATSMYYGSPEATMAHAPLTLFRALPDEAVKSLPPLALIECERDPEWFKVVIGDFHKALVERGMKAPLILAQGHNHISFSYAISTGQGEGWAEEVVAWIKSL</sequence>
<evidence type="ECO:0000256" key="1">
    <source>
        <dbReference type="ARBA" id="ARBA00022801"/>
    </source>
</evidence>
<evidence type="ECO:0000259" key="2">
    <source>
        <dbReference type="Pfam" id="PF20434"/>
    </source>
</evidence>
<dbReference type="AlphaFoldDB" id="A0AAD7EM97"/>
<feature type="domain" description="BD-FAE-like" evidence="2">
    <location>
        <begin position="51"/>
        <end position="161"/>
    </location>
</feature>
<evidence type="ECO:0000313" key="3">
    <source>
        <dbReference type="EMBL" id="KAJ7339832.1"/>
    </source>
</evidence>
<dbReference type="Proteomes" id="UP001218218">
    <property type="component" value="Unassembled WGS sequence"/>
</dbReference>